<reference evidence="3" key="1">
    <citation type="submission" date="2016-10" db="EMBL/GenBank/DDBJ databases">
        <authorList>
            <person name="Varghese N."/>
            <person name="Submissions S."/>
        </authorList>
    </citation>
    <scope>NUCLEOTIDE SEQUENCE [LARGE SCALE GENOMIC DNA]</scope>
    <source>
        <strain evidence="3">DSM 44260</strain>
    </source>
</reference>
<organism evidence="2 3">
    <name type="scientific">Actinokineospora terrae</name>
    <dbReference type="NCBI Taxonomy" id="155974"/>
    <lineage>
        <taxon>Bacteria</taxon>
        <taxon>Bacillati</taxon>
        <taxon>Actinomycetota</taxon>
        <taxon>Actinomycetes</taxon>
        <taxon>Pseudonocardiales</taxon>
        <taxon>Pseudonocardiaceae</taxon>
        <taxon>Actinokineospora</taxon>
    </lineage>
</organism>
<accession>A0A1H9MPA9</accession>
<gene>
    <name evidence="2" type="ORF">SAMN04487818_102238</name>
</gene>
<feature type="transmembrane region" description="Helical" evidence="1">
    <location>
        <begin position="131"/>
        <end position="154"/>
    </location>
</feature>
<evidence type="ECO:0000313" key="3">
    <source>
        <dbReference type="Proteomes" id="UP000199051"/>
    </source>
</evidence>
<name>A0A1H9MPA9_9PSEU</name>
<keyword evidence="3" id="KW-1185">Reference proteome</keyword>
<keyword evidence="1" id="KW-1133">Transmembrane helix</keyword>
<keyword evidence="1" id="KW-0472">Membrane</keyword>
<sequence>MTGELSRWTLLTWVTALSGPVGYALGRVVVETFYSRFDVLPSEVGLRYDSLLAPTLLVMTATAAVGALLILLGRLAAAIGGGIGVYLTIDFAREGTLFTWRGLGLLALVLLAIGVLSVLGGLEETFGHRVWLLVMAMLAVTATTLALTAASSAADTAAAGNPTTVTLLGVPLSPIHATRVRLTGIDGPARPPGADCLLLLGSADSVTVLLDHGVVWRVPADIANTATGCG</sequence>
<evidence type="ECO:0000256" key="1">
    <source>
        <dbReference type="SAM" id="Phobius"/>
    </source>
</evidence>
<proteinExistence type="predicted"/>
<dbReference type="Proteomes" id="UP000199051">
    <property type="component" value="Unassembled WGS sequence"/>
</dbReference>
<dbReference type="RefSeq" id="WP_143073348.1">
    <property type="nucleotide sequence ID" value="NZ_FOGI01000002.1"/>
</dbReference>
<dbReference type="EMBL" id="FOGI01000002">
    <property type="protein sequence ID" value="SER24973.1"/>
    <property type="molecule type" value="Genomic_DNA"/>
</dbReference>
<evidence type="ECO:0000313" key="2">
    <source>
        <dbReference type="EMBL" id="SER24973.1"/>
    </source>
</evidence>
<dbReference type="AlphaFoldDB" id="A0A1H9MPA9"/>
<feature type="transmembrane region" description="Helical" evidence="1">
    <location>
        <begin position="50"/>
        <end position="70"/>
    </location>
</feature>
<protein>
    <submittedName>
        <fullName evidence="2">Uncharacterized protein</fullName>
    </submittedName>
</protein>
<feature type="transmembrane region" description="Helical" evidence="1">
    <location>
        <begin position="98"/>
        <end position="119"/>
    </location>
</feature>
<keyword evidence="1" id="KW-0812">Transmembrane</keyword>
<dbReference type="STRING" id="155974.SAMN04487818_102238"/>